<accession>A0A418YK37</accession>
<organism evidence="4 5">
    <name type="scientific">Motilimonas pumila</name>
    <dbReference type="NCBI Taxonomy" id="2303987"/>
    <lineage>
        <taxon>Bacteria</taxon>
        <taxon>Pseudomonadati</taxon>
        <taxon>Pseudomonadota</taxon>
        <taxon>Gammaproteobacteria</taxon>
        <taxon>Alteromonadales</taxon>
        <taxon>Alteromonadales genera incertae sedis</taxon>
        <taxon>Motilimonas</taxon>
    </lineage>
</organism>
<evidence type="ECO:0000313" key="5">
    <source>
        <dbReference type="Proteomes" id="UP000283255"/>
    </source>
</evidence>
<dbReference type="InterPro" id="IPR011250">
    <property type="entry name" value="OMP/PagP_B-barrel"/>
</dbReference>
<protein>
    <recommendedName>
        <fullName evidence="3">Outer membrane protein beta-barrel domain-containing protein</fullName>
    </recommendedName>
</protein>
<dbReference type="EMBL" id="QZCH01000001">
    <property type="protein sequence ID" value="RJG51341.1"/>
    <property type="molecule type" value="Genomic_DNA"/>
</dbReference>
<feature type="chain" id="PRO_5019385650" description="Outer membrane protein beta-barrel domain-containing protein" evidence="2">
    <location>
        <begin position="22"/>
        <end position="176"/>
    </location>
</feature>
<keyword evidence="5" id="KW-1185">Reference proteome</keyword>
<evidence type="ECO:0000256" key="2">
    <source>
        <dbReference type="SAM" id="SignalP"/>
    </source>
</evidence>
<sequence length="176" mass="19787">MKFCRIISFCMPLLLSAPSLAETDVEIGLGTQSQLKTTTHISSDWYVSSFAGQRYDEADPNSQDESESFDFYSFNGGYQYQIVDKLNLFMEAGLASYVPESSQSVDRGINVATGVNYNITDNFKVETRLSHTATQESDSKLEFSGFYRILDTLDVKASFDMQMEASKMQLGLGYRF</sequence>
<reference evidence="4 5" key="1">
    <citation type="submission" date="2018-09" db="EMBL/GenBank/DDBJ databases">
        <authorList>
            <person name="Wang F."/>
        </authorList>
    </citation>
    <scope>NUCLEOTIDE SEQUENCE [LARGE SCALE GENOMIC DNA]</scope>
    <source>
        <strain evidence="4 5">PLHSC7-2</strain>
    </source>
</reference>
<dbReference type="SUPFAM" id="SSF56925">
    <property type="entry name" value="OMPA-like"/>
    <property type="match status" value="1"/>
</dbReference>
<dbReference type="InterPro" id="IPR027385">
    <property type="entry name" value="Beta-barrel_OMP"/>
</dbReference>
<dbReference type="RefSeq" id="WP_119908888.1">
    <property type="nucleotide sequence ID" value="NZ_QZCH01000001.1"/>
</dbReference>
<gene>
    <name evidence="4" type="ORF">D1Z90_00995</name>
</gene>
<dbReference type="AlphaFoldDB" id="A0A418YK37"/>
<keyword evidence="1 2" id="KW-0732">Signal</keyword>
<dbReference type="Pfam" id="PF13505">
    <property type="entry name" value="OMP_b-brl"/>
    <property type="match status" value="1"/>
</dbReference>
<feature type="signal peptide" evidence="2">
    <location>
        <begin position="1"/>
        <end position="21"/>
    </location>
</feature>
<name>A0A418YK37_9GAMM</name>
<evidence type="ECO:0000256" key="1">
    <source>
        <dbReference type="ARBA" id="ARBA00022729"/>
    </source>
</evidence>
<evidence type="ECO:0000313" key="4">
    <source>
        <dbReference type="EMBL" id="RJG51341.1"/>
    </source>
</evidence>
<evidence type="ECO:0000259" key="3">
    <source>
        <dbReference type="Pfam" id="PF13505"/>
    </source>
</evidence>
<feature type="domain" description="Outer membrane protein beta-barrel" evidence="3">
    <location>
        <begin position="36"/>
        <end position="176"/>
    </location>
</feature>
<dbReference type="Gene3D" id="2.40.160.20">
    <property type="match status" value="1"/>
</dbReference>
<proteinExistence type="predicted"/>
<dbReference type="Proteomes" id="UP000283255">
    <property type="component" value="Unassembled WGS sequence"/>
</dbReference>
<reference evidence="4 5" key="2">
    <citation type="submission" date="2019-01" db="EMBL/GenBank/DDBJ databases">
        <title>Motilimonas pumilus sp. nov., isolated from the gut of sea cucumber (Apostichopus japonicus).</title>
        <authorList>
            <person name="Wang F.-Q."/>
            <person name="Ren L.-H."/>
            <person name="Lin Y.-W."/>
            <person name="Sun G.-H."/>
            <person name="Du Z.-J."/>
            <person name="Zhao J.-X."/>
            <person name="Liu X.-J."/>
            <person name="Liu L.-J."/>
        </authorList>
    </citation>
    <scope>NUCLEOTIDE SEQUENCE [LARGE SCALE GENOMIC DNA]</scope>
    <source>
        <strain evidence="4 5">PLHSC7-2</strain>
    </source>
</reference>
<comment type="caution">
    <text evidence="4">The sequence shown here is derived from an EMBL/GenBank/DDBJ whole genome shotgun (WGS) entry which is preliminary data.</text>
</comment>
<dbReference type="OrthoDB" id="5902984at2"/>